<evidence type="ECO:0000256" key="1">
    <source>
        <dbReference type="ARBA" id="ARBA00004251"/>
    </source>
</evidence>
<dbReference type="InterPro" id="IPR008271">
    <property type="entry name" value="Ser/Thr_kinase_AS"/>
</dbReference>
<evidence type="ECO:0000256" key="18">
    <source>
        <dbReference type="SAM" id="MobiDB-lite"/>
    </source>
</evidence>
<comment type="caution">
    <text evidence="17">Lacks conserved residue(s) required for the propagation of feature annotation.</text>
</comment>
<keyword evidence="4 16" id="KW-0808">Transferase</keyword>
<dbReference type="FunFam" id="3.30.200.20:FF:000195">
    <property type="entry name" value="G-type lectin S-receptor-like serine/threonine-protein kinase"/>
    <property type="match status" value="1"/>
</dbReference>
<dbReference type="GO" id="GO:0004674">
    <property type="term" value="F:protein serine/threonine kinase activity"/>
    <property type="evidence" value="ECO:0007669"/>
    <property type="project" value="UniProtKB-KW"/>
</dbReference>
<dbReference type="InterPro" id="IPR000719">
    <property type="entry name" value="Prot_kinase_dom"/>
</dbReference>
<evidence type="ECO:0000313" key="26">
    <source>
        <dbReference type="Proteomes" id="UP000077755"/>
    </source>
</evidence>
<dbReference type="Pfam" id="PF08276">
    <property type="entry name" value="PAN_2"/>
    <property type="match status" value="1"/>
</dbReference>
<dbReference type="Pfam" id="PF11883">
    <property type="entry name" value="DUF3403"/>
    <property type="match status" value="1"/>
</dbReference>
<evidence type="ECO:0000256" key="16">
    <source>
        <dbReference type="PIRNR" id="PIRNR000641"/>
    </source>
</evidence>
<dbReference type="Gene3D" id="2.90.10.10">
    <property type="entry name" value="Bulb-type lectin domain"/>
    <property type="match status" value="1"/>
</dbReference>
<dbReference type="PROSITE" id="PS50026">
    <property type="entry name" value="EGF_3"/>
    <property type="match status" value="1"/>
</dbReference>
<dbReference type="EMBL" id="CP093344">
    <property type="protein sequence ID" value="WOG89905.1"/>
    <property type="molecule type" value="Genomic_DNA"/>
</dbReference>
<keyword evidence="12" id="KW-1015">Disulfide bond</keyword>
<feature type="domain" description="EGF-like" evidence="22">
    <location>
        <begin position="312"/>
        <end position="354"/>
    </location>
</feature>
<proteinExistence type="inferred from homology"/>
<feature type="compositionally biased region" description="Low complexity" evidence="18">
    <location>
        <begin position="838"/>
        <end position="855"/>
    </location>
</feature>
<keyword evidence="5 19" id="KW-0812">Transmembrane</keyword>
<comment type="catalytic activity">
    <reaction evidence="15 16">
        <text>L-seryl-[protein] + ATP = O-phospho-L-seryl-[protein] + ADP + H(+)</text>
        <dbReference type="Rhea" id="RHEA:17989"/>
        <dbReference type="Rhea" id="RHEA-COMP:9863"/>
        <dbReference type="Rhea" id="RHEA-COMP:11604"/>
        <dbReference type="ChEBI" id="CHEBI:15378"/>
        <dbReference type="ChEBI" id="CHEBI:29999"/>
        <dbReference type="ChEBI" id="CHEBI:30616"/>
        <dbReference type="ChEBI" id="CHEBI:83421"/>
        <dbReference type="ChEBI" id="CHEBI:456216"/>
        <dbReference type="EC" id="2.7.11.1"/>
    </reaction>
</comment>
<dbReference type="PROSITE" id="PS50948">
    <property type="entry name" value="PAN"/>
    <property type="match status" value="1"/>
</dbReference>
<dbReference type="Gene3D" id="1.10.510.10">
    <property type="entry name" value="Transferase(Phosphotransferase) domain 1"/>
    <property type="match status" value="1"/>
</dbReference>
<evidence type="ECO:0000256" key="20">
    <source>
        <dbReference type="SAM" id="SignalP"/>
    </source>
</evidence>
<dbReference type="InterPro" id="IPR001245">
    <property type="entry name" value="Ser-Thr/Tyr_kinase_cat_dom"/>
</dbReference>
<feature type="transmembrane region" description="Helical" evidence="19">
    <location>
        <begin position="464"/>
        <end position="487"/>
    </location>
</feature>
<dbReference type="Proteomes" id="UP000077755">
    <property type="component" value="Chromosome 2"/>
</dbReference>
<dbReference type="CDD" id="cd00028">
    <property type="entry name" value="B_lectin"/>
    <property type="match status" value="1"/>
</dbReference>
<evidence type="ECO:0000256" key="17">
    <source>
        <dbReference type="PROSITE-ProRule" id="PRU00076"/>
    </source>
</evidence>
<gene>
    <name evidence="25" type="ORF">DCAR_0209145</name>
</gene>
<dbReference type="Pfam" id="PF01453">
    <property type="entry name" value="B_lectin"/>
    <property type="match status" value="1"/>
</dbReference>
<dbReference type="PANTHER" id="PTHR27002">
    <property type="entry name" value="RECEPTOR-LIKE SERINE/THREONINE-PROTEIN KINASE SD1-8"/>
    <property type="match status" value="1"/>
</dbReference>
<dbReference type="GO" id="GO:0005886">
    <property type="term" value="C:plasma membrane"/>
    <property type="evidence" value="ECO:0007669"/>
    <property type="project" value="UniProtKB-SubCell"/>
</dbReference>
<evidence type="ECO:0000256" key="15">
    <source>
        <dbReference type="ARBA" id="ARBA00048679"/>
    </source>
</evidence>
<evidence type="ECO:0000256" key="13">
    <source>
        <dbReference type="ARBA" id="ARBA00023180"/>
    </source>
</evidence>
<protein>
    <recommendedName>
        <fullName evidence="16">Receptor-like serine/threonine-protein kinase</fullName>
        <ecNumber evidence="16">2.7.11.1</ecNumber>
    </recommendedName>
</protein>
<dbReference type="AlphaFoldDB" id="A0AAF0WKQ7"/>
<keyword evidence="7 16" id="KW-0547">Nucleotide-binding</keyword>
<dbReference type="Pfam" id="PF07714">
    <property type="entry name" value="PK_Tyr_Ser-Thr"/>
    <property type="match status" value="1"/>
</dbReference>
<evidence type="ECO:0000256" key="7">
    <source>
        <dbReference type="ARBA" id="ARBA00022741"/>
    </source>
</evidence>
<accession>A0AAF0WKQ7</accession>
<evidence type="ECO:0000256" key="14">
    <source>
        <dbReference type="ARBA" id="ARBA00047899"/>
    </source>
</evidence>
<keyword evidence="3 16" id="KW-0723">Serine/threonine-protein kinase</keyword>
<dbReference type="InterPro" id="IPR024171">
    <property type="entry name" value="SRK-like_kinase"/>
</dbReference>
<feature type="domain" description="Bulb-type lectin" evidence="23">
    <location>
        <begin position="22"/>
        <end position="150"/>
    </location>
</feature>
<dbReference type="Pfam" id="PF00954">
    <property type="entry name" value="S_locus_glycop"/>
    <property type="match status" value="1"/>
</dbReference>
<evidence type="ECO:0000259" key="23">
    <source>
        <dbReference type="PROSITE" id="PS50927"/>
    </source>
</evidence>
<dbReference type="CDD" id="cd14066">
    <property type="entry name" value="STKc_IRAK"/>
    <property type="match status" value="1"/>
</dbReference>
<dbReference type="InterPro" id="IPR036426">
    <property type="entry name" value="Bulb-type_lectin_dom_sf"/>
</dbReference>
<evidence type="ECO:0000256" key="12">
    <source>
        <dbReference type="ARBA" id="ARBA00023157"/>
    </source>
</evidence>
<keyword evidence="10 19" id="KW-1133">Transmembrane helix</keyword>
<dbReference type="EC" id="2.7.11.1" evidence="16"/>
<evidence type="ECO:0000256" key="6">
    <source>
        <dbReference type="ARBA" id="ARBA00022729"/>
    </source>
</evidence>
<name>A0AAF0WKQ7_DAUCS</name>
<comment type="catalytic activity">
    <reaction evidence="14 16">
        <text>L-threonyl-[protein] + ATP = O-phospho-L-threonyl-[protein] + ADP + H(+)</text>
        <dbReference type="Rhea" id="RHEA:46608"/>
        <dbReference type="Rhea" id="RHEA-COMP:11060"/>
        <dbReference type="Rhea" id="RHEA-COMP:11605"/>
        <dbReference type="ChEBI" id="CHEBI:15378"/>
        <dbReference type="ChEBI" id="CHEBI:30013"/>
        <dbReference type="ChEBI" id="CHEBI:30616"/>
        <dbReference type="ChEBI" id="CHEBI:61977"/>
        <dbReference type="ChEBI" id="CHEBI:456216"/>
        <dbReference type="EC" id="2.7.11.1"/>
    </reaction>
</comment>
<dbReference type="InterPro" id="IPR001480">
    <property type="entry name" value="Bulb-type_lectin_dom"/>
</dbReference>
<keyword evidence="26" id="KW-1185">Reference proteome</keyword>
<evidence type="ECO:0000313" key="25">
    <source>
        <dbReference type="EMBL" id="WOG89905.1"/>
    </source>
</evidence>
<keyword evidence="17" id="KW-0245">EGF-like domain</keyword>
<dbReference type="FunFam" id="1.10.510.10:FF:000060">
    <property type="entry name" value="G-type lectin S-receptor-like serine/threonine-protein kinase"/>
    <property type="match status" value="1"/>
</dbReference>
<dbReference type="SMART" id="SM00220">
    <property type="entry name" value="S_TKc"/>
    <property type="match status" value="1"/>
</dbReference>
<keyword evidence="9 16" id="KW-0067">ATP-binding</keyword>
<feature type="domain" description="Apple" evidence="24">
    <location>
        <begin position="363"/>
        <end position="445"/>
    </location>
</feature>
<dbReference type="PROSITE" id="PS50927">
    <property type="entry name" value="BULB_LECTIN"/>
    <property type="match status" value="1"/>
</dbReference>
<dbReference type="GO" id="GO:0048544">
    <property type="term" value="P:recognition of pollen"/>
    <property type="evidence" value="ECO:0007669"/>
    <property type="project" value="InterPro"/>
</dbReference>
<dbReference type="PROSITE" id="PS00108">
    <property type="entry name" value="PROTEIN_KINASE_ST"/>
    <property type="match status" value="1"/>
</dbReference>
<comment type="similarity">
    <text evidence="16">Belongs to the protein kinase superfamily. Ser/Thr protein kinase family.</text>
</comment>
<dbReference type="InterPro" id="IPR000742">
    <property type="entry name" value="EGF"/>
</dbReference>
<dbReference type="Gene3D" id="3.30.200.20">
    <property type="entry name" value="Phosphorylase Kinase, domain 1"/>
    <property type="match status" value="1"/>
</dbReference>
<feature type="chain" id="PRO_5042277293" description="Receptor-like serine/threonine-protein kinase" evidence="20">
    <location>
        <begin position="22"/>
        <end position="864"/>
    </location>
</feature>
<evidence type="ECO:0000256" key="3">
    <source>
        <dbReference type="ARBA" id="ARBA00022527"/>
    </source>
</evidence>
<dbReference type="InterPro" id="IPR003609">
    <property type="entry name" value="Pan_app"/>
</dbReference>
<sequence>MDSAVVLSWFTIVLLFHSCDSIDTITSTQFLSDAKNEFLLSSNEDFCLGFFTAANASSKRYLGIWFNKVPTQHIVWVANRNDPIVTKDAVFKINTEGNIAIFSDKSATKPLWSSNISENLSTMNATARLLDSGNLELTIAEGSDGRKRMWQSFDHPTDTILPGMKLGLDKKTGLNRVMTSWKSEDDPAEGEYIMMLETQGLPQFFLRQKNLDAPIWRIGPWNGVTLSGAARLANSLKTSVVDFSQFASLFNYTYIENKDEVYMTLTFPNPGRFRKYVMDFKGLAQQSFYHYAPQEKTYYTNRWIPFWSAPNPSDGCDKYMTCGKNSVCSSSNSSTPNCTCLPGYEKESDHVHCKEKRKNLHVCGKGKGEGFVNLTSIKLPDSRRARYIANFSLKECEVECLKSCKCNSYASANVQVGGKGCYVWEGELNDIRTYQDGQDFYLRIDSVELALSQKSSRSDVKKRIPAVIIVLIVVFGVILLFGCLYAYRIHTVRKGQRQKQRYRDMMLAGSDAETNNDFTTADNFTDNSNIDLTFFDLDTIIRATDNFSPAKRLGQGSFGPVFKGELSNGHEIAVKRLSRTSGQGISEFKNEALLIAKLQHRNLVKLLGCCIDEGEKMLIYEYMPNKSLDYLIFDESKKSMLNWRKRHEIIVGIARGILYLHQDSRLKIIHRDLKAGNILLDIELNPKISDFGTARIFGGDQVEANTCRVVGTFGYMSPEYALDGFFSVKSDVYSFGVLLLEIISGKKNNRYFEDIPNSSLIKHVWELWSNGRALEMVDTSLTEDPPAHEVLRCIQVGLLCVQDNAADRPTMSTIVFMLSNEATLPCPKQPMVAVYRSTDNTDSTSTGTRSSSINGVTITDVGAR</sequence>
<feature type="region of interest" description="Disordered" evidence="18">
    <location>
        <begin position="838"/>
        <end position="864"/>
    </location>
</feature>
<feature type="domain" description="Protein kinase" evidence="21">
    <location>
        <begin position="547"/>
        <end position="824"/>
    </location>
</feature>
<dbReference type="PROSITE" id="PS01186">
    <property type="entry name" value="EGF_2"/>
    <property type="match status" value="1"/>
</dbReference>
<evidence type="ECO:0000259" key="22">
    <source>
        <dbReference type="PROSITE" id="PS50026"/>
    </source>
</evidence>
<dbReference type="PROSITE" id="PS50011">
    <property type="entry name" value="PROTEIN_KINASE_DOM"/>
    <property type="match status" value="1"/>
</dbReference>
<dbReference type="PIRSF" id="PIRSF000641">
    <property type="entry name" value="SRK"/>
    <property type="match status" value="1"/>
</dbReference>
<evidence type="ECO:0000259" key="21">
    <source>
        <dbReference type="PROSITE" id="PS50011"/>
    </source>
</evidence>
<evidence type="ECO:0000256" key="19">
    <source>
        <dbReference type="SAM" id="Phobius"/>
    </source>
</evidence>
<evidence type="ECO:0000256" key="10">
    <source>
        <dbReference type="ARBA" id="ARBA00022989"/>
    </source>
</evidence>
<evidence type="ECO:0000256" key="4">
    <source>
        <dbReference type="ARBA" id="ARBA00022679"/>
    </source>
</evidence>
<organism evidence="25 26">
    <name type="scientific">Daucus carota subsp. sativus</name>
    <name type="common">Carrot</name>
    <dbReference type="NCBI Taxonomy" id="79200"/>
    <lineage>
        <taxon>Eukaryota</taxon>
        <taxon>Viridiplantae</taxon>
        <taxon>Streptophyta</taxon>
        <taxon>Embryophyta</taxon>
        <taxon>Tracheophyta</taxon>
        <taxon>Spermatophyta</taxon>
        <taxon>Magnoliopsida</taxon>
        <taxon>eudicotyledons</taxon>
        <taxon>Gunneridae</taxon>
        <taxon>Pentapetalae</taxon>
        <taxon>asterids</taxon>
        <taxon>campanulids</taxon>
        <taxon>Apiales</taxon>
        <taxon>Apiaceae</taxon>
        <taxon>Apioideae</taxon>
        <taxon>Scandiceae</taxon>
        <taxon>Daucinae</taxon>
        <taxon>Daucus</taxon>
        <taxon>Daucus sect. Daucus</taxon>
    </lineage>
</organism>
<feature type="signal peptide" evidence="20">
    <location>
        <begin position="1"/>
        <end position="21"/>
    </location>
</feature>
<evidence type="ECO:0000256" key="2">
    <source>
        <dbReference type="ARBA" id="ARBA00022475"/>
    </source>
</evidence>
<dbReference type="GO" id="GO:0005524">
    <property type="term" value="F:ATP binding"/>
    <property type="evidence" value="ECO:0007669"/>
    <property type="project" value="UniProtKB-KW"/>
</dbReference>
<dbReference type="SMART" id="SM00108">
    <property type="entry name" value="B_lectin"/>
    <property type="match status" value="1"/>
</dbReference>
<dbReference type="SUPFAM" id="SSF56112">
    <property type="entry name" value="Protein kinase-like (PK-like)"/>
    <property type="match status" value="1"/>
</dbReference>
<keyword evidence="6 20" id="KW-0732">Signal</keyword>
<evidence type="ECO:0000259" key="24">
    <source>
        <dbReference type="PROSITE" id="PS50948"/>
    </source>
</evidence>
<dbReference type="CDD" id="cd01098">
    <property type="entry name" value="PAN_AP_plant"/>
    <property type="match status" value="1"/>
</dbReference>
<keyword evidence="8 16" id="KW-0418">Kinase</keyword>
<keyword evidence="13" id="KW-0325">Glycoprotein</keyword>
<keyword evidence="11 19" id="KW-0472">Membrane</keyword>
<dbReference type="SUPFAM" id="SSF51110">
    <property type="entry name" value="alpha-D-mannose-specific plant lectins"/>
    <property type="match status" value="1"/>
</dbReference>
<reference evidence="25" key="1">
    <citation type="journal article" date="2016" name="Nat. Genet.">
        <title>A high-quality carrot genome assembly provides new insights into carotenoid accumulation and asterid genome evolution.</title>
        <authorList>
            <person name="Iorizzo M."/>
            <person name="Ellison S."/>
            <person name="Senalik D."/>
            <person name="Zeng P."/>
            <person name="Satapoomin P."/>
            <person name="Huang J."/>
            <person name="Bowman M."/>
            <person name="Iovene M."/>
            <person name="Sanseverino W."/>
            <person name="Cavagnaro P."/>
            <person name="Yildiz M."/>
            <person name="Macko-Podgorni A."/>
            <person name="Moranska E."/>
            <person name="Grzebelus E."/>
            <person name="Grzebelus D."/>
            <person name="Ashrafi H."/>
            <person name="Zheng Z."/>
            <person name="Cheng S."/>
            <person name="Spooner D."/>
            <person name="Van Deynze A."/>
            <person name="Simon P."/>
        </authorList>
    </citation>
    <scope>NUCLEOTIDE SEQUENCE</scope>
    <source>
        <tissue evidence="25">Leaf</tissue>
    </source>
</reference>
<evidence type="ECO:0000256" key="9">
    <source>
        <dbReference type="ARBA" id="ARBA00022840"/>
    </source>
</evidence>
<comment type="subcellular location">
    <subcellularLocation>
        <location evidence="1">Cell membrane</location>
        <topology evidence="1">Single-pass type I membrane protein</topology>
    </subcellularLocation>
</comment>
<dbReference type="InterPro" id="IPR000858">
    <property type="entry name" value="S_locus_glycoprot_dom"/>
</dbReference>
<dbReference type="InterPro" id="IPR011009">
    <property type="entry name" value="Kinase-like_dom_sf"/>
</dbReference>
<keyword evidence="2" id="KW-1003">Cell membrane</keyword>
<evidence type="ECO:0000256" key="8">
    <source>
        <dbReference type="ARBA" id="ARBA00022777"/>
    </source>
</evidence>
<evidence type="ECO:0000256" key="11">
    <source>
        <dbReference type="ARBA" id="ARBA00023136"/>
    </source>
</evidence>
<reference evidence="25" key="2">
    <citation type="submission" date="2022-03" db="EMBL/GenBank/DDBJ databases">
        <title>Draft title - Genomic analysis of global carrot germplasm unveils the trajectory of domestication and the origin of high carotenoid orange carrot.</title>
        <authorList>
            <person name="Iorizzo M."/>
            <person name="Ellison S."/>
            <person name="Senalik D."/>
            <person name="Macko-Podgorni A."/>
            <person name="Grzebelus D."/>
            <person name="Bostan H."/>
            <person name="Rolling W."/>
            <person name="Curaba J."/>
            <person name="Simon P."/>
        </authorList>
    </citation>
    <scope>NUCLEOTIDE SEQUENCE</scope>
    <source>
        <tissue evidence="25">Leaf</tissue>
    </source>
</reference>
<dbReference type="PANTHER" id="PTHR27002:SF1095">
    <property type="entry name" value="G-TYPE LECTIN S-RECEPTOR-LIKE SERINE_THREONINE-PROTEIN KINASE RKS1"/>
    <property type="match status" value="1"/>
</dbReference>
<dbReference type="InterPro" id="IPR021820">
    <property type="entry name" value="S-locus_recpt_kinase_C"/>
</dbReference>
<dbReference type="SMART" id="SM00473">
    <property type="entry name" value="PAN_AP"/>
    <property type="match status" value="1"/>
</dbReference>
<evidence type="ECO:0000256" key="5">
    <source>
        <dbReference type="ARBA" id="ARBA00022692"/>
    </source>
</evidence>